<dbReference type="InterPro" id="IPR011990">
    <property type="entry name" value="TPR-like_helical_dom_sf"/>
</dbReference>
<evidence type="ECO:0000256" key="3">
    <source>
        <dbReference type="PROSITE-ProRule" id="PRU00708"/>
    </source>
</evidence>
<feature type="compositionally biased region" description="Basic and acidic residues" evidence="4">
    <location>
        <begin position="104"/>
        <end position="118"/>
    </location>
</feature>
<dbReference type="GO" id="GO:0005840">
    <property type="term" value="C:ribosome"/>
    <property type="evidence" value="ECO:0007669"/>
    <property type="project" value="UniProtKB-KW"/>
</dbReference>
<dbReference type="Pfam" id="PF13041">
    <property type="entry name" value="PPR_2"/>
    <property type="match status" value="1"/>
</dbReference>
<dbReference type="PANTHER" id="PTHR47447:SF17">
    <property type="entry name" value="OS12G0638900 PROTEIN"/>
    <property type="match status" value="1"/>
</dbReference>
<accession>A0A9E7K8U0</accession>
<feature type="repeat" description="PPR" evidence="3">
    <location>
        <begin position="259"/>
        <end position="293"/>
    </location>
</feature>
<reference evidence="5" key="1">
    <citation type="submission" date="2022-05" db="EMBL/GenBank/DDBJ databases">
        <title>The Musa troglodytarum L. genome provides insights into the mechanism of non-climacteric behaviour and enrichment of carotenoids.</title>
        <authorList>
            <person name="Wang J."/>
        </authorList>
    </citation>
    <scope>NUCLEOTIDE SEQUENCE</scope>
    <source>
        <tissue evidence="5">Leaf</tissue>
    </source>
</reference>
<evidence type="ECO:0000313" key="5">
    <source>
        <dbReference type="EMBL" id="URE07235.1"/>
    </source>
</evidence>
<dbReference type="PROSITE" id="PS51375">
    <property type="entry name" value="PPR"/>
    <property type="match status" value="3"/>
</dbReference>
<keyword evidence="5" id="KW-0687">Ribonucleoprotein</keyword>
<dbReference type="AlphaFoldDB" id="A0A9E7K8U0"/>
<evidence type="ECO:0000256" key="2">
    <source>
        <dbReference type="ARBA" id="ARBA00022737"/>
    </source>
</evidence>
<dbReference type="Gene3D" id="1.25.40.10">
    <property type="entry name" value="Tetratricopeptide repeat domain"/>
    <property type="match status" value="1"/>
</dbReference>
<proteinExistence type="inferred from homology"/>
<gene>
    <name evidence="5" type="ORF">MUK42_02056</name>
</gene>
<dbReference type="EMBL" id="CP097507">
    <property type="protein sequence ID" value="URE07235.1"/>
    <property type="molecule type" value="Genomic_DNA"/>
</dbReference>
<name>A0A9E7K8U0_9LILI</name>
<feature type="repeat" description="PPR" evidence="3">
    <location>
        <begin position="224"/>
        <end position="258"/>
    </location>
</feature>
<evidence type="ECO:0000313" key="6">
    <source>
        <dbReference type="Proteomes" id="UP001055439"/>
    </source>
</evidence>
<feature type="compositionally biased region" description="Low complexity" evidence="4">
    <location>
        <begin position="83"/>
        <end position="95"/>
    </location>
</feature>
<organism evidence="5 6">
    <name type="scientific">Musa troglodytarum</name>
    <name type="common">fe'i banana</name>
    <dbReference type="NCBI Taxonomy" id="320322"/>
    <lineage>
        <taxon>Eukaryota</taxon>
        <taxon>Viridiplantae</taxon>
        <taxon>Streptophyta</taxon>
        <taxon>Embryophyta</taxon>
        <taxon>Tracheophyta</taxon>
        <taxon>Spermatophyta</taxon>
        <taxon>Magnoliopsida</taxon>
        <taxon>Liliopsida</taxon>
        <taxon>Zingiberales</taxon>
        <taxon>Musaceae</taxon>
        <taxon>Musa</taxon>
    </lineage>
</organism>
<dbReference type="Pfam" id="PF13812">
    <property type="entry name" value="PPR_3"/>
    <property type="match status" value="1"/>
</dbReference>
<feature type="compositionally biased region" description="Basic and acidic residues" evidence="4">
    <location>
        <begin position="126"/>
        <end position="138"/>
    </location>
</feature>
<dbReference type="InterPro" id="IPR002885">
    <property type="entry name" value="PPR_rpt"/>
</dbReference>
<protein>
    <submittedName>
        <fullName evidence="5">Ribosomal protein L15</fullName>
    </submittedName>
</protein>
<keyword evidence="2" id="KW-0677">Repeat</keyword>
<feature type="region of interest" description="Disordered" evidence="4">
    <location>
        <begin position="83"/>
        <end position="138"/>
    </location>
</feature>
<evidence type="ECO:0000256" key="1">
    <source>
        <dbReference type="ARBA" id="ARBA00007626"/>
    </source>
</evidence>
<comment type="similarity">
    <text evidence="1">Belongs to the PPR family. P subfamily.</text>
</comment>
<dbReference type="PANTHER" id="PTHR47447">
    <property type="entry name" value="OS03G0856100 PROTEIN"/>
    <property type="match status" value="1"/>
</dbReference>
<feature type="repeat" description="PPR" evidence="3">
    <location>
        <begin position="188"/>
        <end position="223"/>
    </location>
</feature>
<evidence type="ECO:0000256" key="4">
    <source>
        <dbReference type="SAM" id="MobiDB-lite"/>
    </source>
</evidence>
<sequence length="319" mass="35426">MALASAAVHRSFLSSSSFSFERRFLCILASSRLHSPGFKLTSTFSLPSHTDRRIVATLPGVVIPRFSSGRPLLFASVRSFSASSRSNNTNSTASFDWSDDEDGGDKVKTKAKKIDKSRLPPPYDPFNKKPVVEEPRDPSDLQEIFHRMRTEGLTNHAIKMFDALSKDGLSHEALQLIAVIKDKGTMPDVVAHTAVLEAYANAGGHAKEAIRIYERMLAFGVSPNAYTFAVFIKGLAKDGRLPESRKYLLEMMGRGIRPNAGTYIAVFEAYLREQRVDNARALLEEMREKGFVPDENAVRETIGKRGQVNRGIMNLLFGK</sequence>
<keyword evidence="6" id="KW-1185">Reference proteome</keyword>
<keyword evidence="5" id="KW-0689">Ribosomal protein</keyword>
<dbReference type="NCBIfam" id="TIGR00756">
    <property type="entry name" value="PPR"/>
    <property type="match status" value="3"/>
</dbReference>
<dbReference type="OrthoDB" id="185373at2759"/>
<dbReference type="Proteomes" id="UP001055439">
    <property type="component" value="Chromosome 5"/>
</dbReference>